<evidence type="ECO:0000259" key="5">
    <source>
        <dbReference type="Pfam" id="PF04542"/>
    </source>
</evidence>
<dbReference type="AlphaFoldDB" id="A0A4V2F283"/>
<dbReference type="CDD" id="cd06171">
    <property type="entry name" value="Sigma70_r4"/>
    <property type="match status" value="1"/>
</dbReference>
<dbReference type="GO" id="GO:0003677">
    <property type="term" value="F:DNA binding"/>
    <property type="evidence" value="ECO:0007669"/>
    <property type="project" value="InterPro"/>
</dbReference>
<dbReference type="SUPFAM" id="SSF88946">
    <property type="entry name" value="Sigma2 domain of RNA polymerase sigma factors"/>
    <property type="match status" value="1"/>
</dbReference>
<dbReference type="PANTHER" id="PTHR43133:SF46">
    <property type="entry name" value="RNA POLYMERASE SIGMA-70 FACTOR ECF SUBFAMILY"/>
    <property type="match status" value="1"/>
</dbReference>
<dbReference type="Pfam" id="PF04542">
    <property type="entry name" value="Sigma70_r2"/>
    <property type="match status" value="1"/>
</dbReference>
<accession>A0A4V2F283</accession>
<dbReference type="NCBIfam" id="TIGR02937">
    <property type="entry name" value="sigma70-ECF"/>
    <property type="match status" value="1"/>
</dbReference>
<dbReference type="InterPro" id="IPR013249">
    <property type="entry name" value="RNA_pol_sigma70_r4_t2"/>
</dbReference>
<dbReference type="InterPro" id="IPR039425">
    <property type="entry name" value="RNA_pol_sigma-70-like"/>
</dbReference>
<proteinExistence type="inferred from homology"/>
<comment type="caution">
    <text evidence="7">The sequence shown here is derived from an EMBL/GenBank/DDBJ whole genome shotgun (WGS) entry which is preliminary data.</text>
</comment>
<evidence type="ECO:0000256" key="2">
    <source>
        <dbReference type="ARBA" id="ARBA00023015"/>
    </source>
</evidence>
<feature type="domain" description="RNA polymerase sigma factor 70 region 4 type 2" evidence="6">
    <location>
        <begin position="121"/>
        <end position="172"/>
    </location>
</feature>
<keyword evidence="4" id="KW-0804">Transcription</keyword>
<dbReference type="InterPro" id="IPR013324">
    <property type="entry name" value="RNA_pol_sigma_r3/r4-like"/>
</dbReference>
<dbReference type="SUPFAM" id="SSF88659">
    <property type="entry name" value="Sigma3 and sigma4 domains of RNA polymerase sigma factors"/>
    <property type="match status" value="1"/>
</dbReference>
<keyword evidence="3" id="KW-0731">Sigma factor</keyword>
<gene>
    <name evidence="7" type="ORF">EV199_2260</name>
</gene>
<dbReference type="InterPro" id="IPR007627">
    <property type="entry name" value="RNA_pol_sigma70_r2"/>
</dbReference>
<dbReference type="Gene3D" id="1.10.1740.10">
    <property type="match status" value="1"/>
</dbReference>
<reference evidence="7 8" key="1">
    <citation type="submission" date="2019-02" db="EMBL/GenBank/DDBJ databases">
        <title>Genomic Encyclopedia of Type Strains, Phase IV (KMG-IV): sequencing the most valuable type-strain genomes for metagenomic binning, comparative biology and taxonomic classification.</title>
        <authorList>
            <person name="Goeker M."/>
        </authorList>
    </citation>
    <scope>NUCLEOTIDE SEQUENCE [LARGE SCALE GENOMIC DNA]</scope>
    <source>
        <strain evidence="7 8">DSM 18116</strain>
    </source>
</reference>
<dbReference type="Pfam" id="PF08281">
    <property type="entry name" value="Sigma70_r4_2"/>
    <property type="match status" value="1"/>
</dbReference>
<dbReference type="Proteomes" id="UP000293874">
    <property type="component" value="Unassembled WGS sequence"/>
</dbReference>
<evidence type="ECO:0000256" key="4">
    <source>
        <dbReference type="ARBA" id="ARBA00023163"/>
    </source>
</evidence>
<evidence type="ECO:0000256" key="1">
    <source>
        <dbReference type="ARBA" id="ARBA00010641"/>
    </source>
</evidence>
<evidence type="ECO:0000313" key="8">
    <source>
        <dbReference type="Proteomes" id="UP000293874"/>
    </source>
</evidence>
<organism evidence="7 8">
    <name type="scientific">Pseudobacter ginsenosidimutans</name>
    <dbReference type="NCBI Taxonomy" id="661488"/>
    <lineage>
        <taxon>Bacteria</taxon>
        <taxon>Pseudomonadati</taxon>
        <taxon>Bacteroidota</taxon>
        <taxon>Chitinophagia</taxon>
        <taxon>Chitinophagales</taxon>
        <taxon>Chitinophagaceae</taxon>
        <taxon>Pseudobacter</taxon>
    </lineage>
</organism>
<evidence type="ECO:0000256" key="3">
    <source>
        <dbReference type="ARBA" id="ARBA00023082"/>
    </source>
</evidence>
<dbReference type="InterPro" id="IPR036388">
    <property type="entry name" value="WH-like_DNA-bd_sf"/>
</dbReference>
<dbReference type="InterPro" id="IPR013325">
    <property type="entry name" value="RNA_pol_sigma_r2"/>
</dbReference>
<dbReference type="Gene3D" id="1.10.10.10">
    <property type="entry name" value="Winged helix-like DNA-binding domain superfamily/Winged helix DNA-binding domain"/>
    <property type="match status" value="1"/>
</dbReference>
<dbReference type="EMBL" id="SGXA01000001">
    <property type="protein sequence ID" value="RZS76377.1"/>
    <property type="molecule type" value="Genomic_DNA"/>
</dbReference>
<dbReference type="GO" id="GO:0016987">
    <property type="term" value="F:sigma factor activity"/>
    <property type="evidence" value="ECO:0007669"/>
    <property type="project" value="UniProtKB-KW"/>
</dbReference>
<comment type="similarity">
    <text evidence="1">Belongs to the sigma-70 factor family. ECF subfamily.</text>
</comment>
<dbReference type="PANTHER" id="PTHR43133">
    <property type="entry name" value="RNA POLYMERASE ECF-TYPE SIGMA FACTO"/>
    <property type="match status" value="1"/>
</dbReference>
<feature type="domain" description="RNA polymerase sigma-70 region 2" evidence="5">
    <location>
        <begin position="28"/>
        <end position="88"/>
    </location>
</feature>
<dbReference type="GO" id="GO:0006352">
    <property type="term" value="P:DNA-templated transcription initiation"/>
    <property type="evidence" value="ECO:0007669"/>
    <property type="project" value="InterPro"/>
</dbReference>
<evidence type="ECO:0000259" key="6">
    <source>
        <dbReference type="Pfam" id="PF08281"/>
    </source>
</evidence>
<keyword evidence="8" id="KW-1185">Reference proteome</keyword>
<dbReference type="InterPro" id="IPR014284">
    <property type="entry name" value="RNA_pol_sigma-70_dom"/>
</dbReference>
<sequence length="191" mass="22207">MVYSDDELLQLFNDGTERGLNGVYEKFCLKVYHYVLRMGIGKDDAMDITTETFIRLFKRKKIFDRLNNILAYLLTTARNAAIDMVHQRMKMGQMKADLHAIRDEDAAAEFSEEVTQETLKAVLDEIDKLPNQCRTIFILAFLRGKSNSEISSQLNIVEKTVRNQKHKARQHLRMTIPLKNWLKNWVLSLVA</sequence>
<name>A0A4V2F283_9BACT</name>
<evidence type="ECO:0000313" key="7">
    <source>
        <dbReference type="EMBL" id="RZS76377.1"/>
    </source>
</evidence>
<dbReference type="OrthoDB" id="1524077at2"/>
<protein>
    <submittedName>
        <fullName evidence="7">RNA polymerase sigma-70 factor (ECF subfamily)</fullName>
    </submittedName>
</protein>
<keyword evidence="2" id="KW-0805">Transcription regulation</keyword>
<dbReference type="RefSeq" id="WP_130540681.1">
    <property type="nucleotide sequence ID" value="NZ_CP042431.1"/>
</dbReference>